<reference evidence="1 2" key="1">
    <citation type="submission" date="2021-04" db="EMBL/GenBank/DDBJ databases">
        <authorList>
            <person name="Rakotoarivonina H."/>
        </authorList>
    </citation>
    <scope>NUCLEOTIDE SEQUENCE [LARGE SCALE GENOMIC DNA]</scope>
    <source>
        <strain evidence="1 2">XE</strain>
    </source>
</reference>
<evidence type="ECO:0000313" key="1">
    <source>
        <dbReference type="EMBL" id="CAG5092720.1"/>
    </source>
</evidence>
<keyword evidence="1" id="KW-0489">Methyltransferase</keyword>
<dbReference type="NCBIfam" id="NF038110">
    <property type="entry name" value="Lys_methyl_FliB"/>
    <property type="match status" value="1"/>
</dbReference>
<dbReference type="EMBL" id="CAJRAY010000097">
    <property type="protein sequence ID" value="CAG5092720.1"/>
    <property type="molecule type" value="Genomic_DNA"/>
</dbReference>
<keyword evidence="1" id="KW-0282">Flagellum</keyword>
<dbReference type="GO" id="GO:0008168">
    <property type="term" value="F:methyltransferase activity"/>
    <property type="evidence" value="ECO:0007669"/>
    <property type="project" value="UniProtKB-KW"/>
</dbReference>
<keyword evidence="1" id="KW-0966">Cell projection</keyword>
<dbReference type="RefSeq" id="WP_213486658.1">
    <property type="nucleotide sequence ID" value="NZ_CAJRAY010000097.1"/>
</dbReference>
<accession>A0ABM8V8T6</accession>
<proteinExistence type="predicted"/>
<dbReference type="GO" id="GO:0032259">
    <property type="term" value="P:methylation"/>
    <property type="evidence" value="ECO:0007669"/>
    <property type="project" value="UniProtKB-KW"/>
</dbReference>
<organism evidence="1 2">
    <name type="scientific">Thermobacillus xylanilyticus</name>
    <dbReference type="NCBI Taxonomy" id="76633"/>
    <lineage>
        <taxon>Bacteria</taxon>
        <taxon>Bacillati</taxon>
        <taxon>Bacillota</taxon>
        <taxon>Bacilli</taxon>
        <taxon>Bacillales</taxon>
        <taxon>Paenibacillaceae</taxon>
        <taxon>Thermobacillus</taxon>
    </lineage>
</organism>
<name>A0ABM8V8T6_THEXY</name>
<keyword evidence="2" id="KW-1185">Reference proteome</keyword>
<protein>
    <submittedName>
        <fullName evidence="1">Lysine-N-methylase, Flagellar biosynthesis protein</fullName>
        <ecNumber evidence="1">2.1.1.-</ecNumber>
    </submittedName>
</protein>
<gene>
    <name evidence="1" type="primary">txxe 2685-fliB</name>
    <name evidence="1" type="ORF">TXXE_18590</name>
</gene>
<evidence type="ECO:0000313" key="2">
    <source>
        <dbReference type="Proteomes" id="UP000681526"/>
    </source>
</evidence>
<keyword evidence="1" id="KW-0808">Transferase</keyword>
<keyword evidence="1" id="KW-0969">Cilium</keyword>
<dbReference type="EC" id="2.1.1.-" evidence="1"/>
<sequence length="408" mass="46189">MKTRYEMPRYMERFRCIGPACEDTCCAWWGISVDRRAYDRYRAIEDEHERRRILSKLNLKTEGTDRDYASFELNPATGHCAMLGDDGLCTIQAKHGEAMLSATCATYPRKVNAEGGTLEISAALSCPEAARLALLHEDACEFVTSDDVHTPNLSVNRPPSTARHMPHAAVIRGAIIRMLKMRRYAFPHRLILLGLMCEELDRLAAVGDPEAIPAFLADFEAEAAGGLADNPDLREYAAFPRDTAFQIRMLNGYLMRRLEGTIWNRRYERCVAEYVRGMTQRSEAADQVVRHYEETFAAHVAPFIARYGHFFENYAVNQVYGTFLPGLRSGQRIGTLYRTLAVDFAMIKLHLTGIAAHRGELTPETAVELVQCYTKNYEFVSSYRVDFLLELAAEGRDSFEDIVLLITN</sequence>
<comment type="caution">
    <text evidence="1">The sequence shown here is derived from an EMBL/GenBank/DDBJ whole genome shotgun (WGS) entry which is preliminary data.</text>
</comment>
<dbReference type="Proteomes" id="UP000681526">
    <property type="component" value="Unassembled WGS sequence"/>
</dbReference>